<dbReference type="InterPro" id="IPR005122">
    <property type="entry name" value="Uracil-DNA_glycosylase-like"/>
</dbReference>
<dbReference type="GO" id="GO:0006285">
    <property type="term" value="P:base-excision repair, AP site formation"/>
    <property type="evidence" value="ECO:0007669"/>
    <property type="project" value="InterPro"/>
</dbReference>
<protein>
    <recommendedName>
        <fullName evidence="5">Uracil-DNA glycosylase-like domain-containing protein</fullName>
    </recommendedName>
</protein>
<dbReference type="PANTHER" id="PTHR12159:SF9">
    <property type="entry name" value="G_T MISMATCH-SPECIFIC THYMINE DNA GLYCOSYLASE"/>
    <property type="match status" value="1"/>
</dbReference>
<proteinExistence type="predicted"/>
<dbReference type="GeneID" id="39589492"/>
<dbReference type="CDD" id="cd10028">
    <property type="entry name" value="UDG-F2_TDG_MUG"/>
    <property type="match status" value="1"/>
</dbReference>
<dbReference type="InterPro" id="IPR036895">
    <property type="entry name" value="Uracil-DNA_glycosylase-like_sf"/>
</dbReference>
<evidence type="ECO:0000313" key="6">
    <source>
        <dbReference type="EMBL" id="RSH86678.1"/>
    </source>
</evidence>
<organism evidence="6 7">
    <name type="scientific">Apiotrichum porosum</name>
    <dbReference type="NCBI Taxonomy" id="105984"/>
    <lineage>
        <taxon>Eukaryota</taxon>
        <taxon>Fungi</taxon>
        <taxon>Dikarya</taxon>
        <taxon>Basidiomycota</taxon>
        <taxon>Agaricomycotina</taxon>
        <taxon>Tremellomycetes</taxon>
        <taxon>Trichosporonales</taxon>
        <taxon>Trichosporonaceae</taxon>
        <taxon>Apiotrichum</taxon>
    </lineage>
</organism>
<keyword evidence="1" id="KW-0227">DNA damage</keyword>
<dbReference type="RefSeq" id="XP_028479463.1">
    <property type="nucleotide sequence ID" value="XM_028620491.1"/>
</dbReference>
<dbReference type="SMART" id="SM00987">
    <property type="entry name" value="UreE_C"/>
    <property type="match status" value="1"/>
</dbReference>
<dbReference type="InterPro" id="IPR015637">
    <property type="entry name" value="MUG/TDG"/>
</dbReference>
<dbReference type="GO" id="GO:0008263">
    <property type="term" value="F:pyrimidine-specific mismatch base pair DNA N-glycosylase activity"/>
    <property type="evidence" value="ECO:0007669"/>
    <property type="project" value="TreeGrafter"/>
</dbReference>
<dbReference type="Pfam" id="PF03167">
    <property type="entry name" value="UDG"/>
    <property type="match status" value="1"/>
</dbReference>
<reference evidence="6 7" key="1">
    <citation type="submission" date="2018-11" db="EMBL/GenBank/DDBJ databases">
        <title>Genome sequence of Apiotrichum porosum DSM 27194.</title>
        <authorList>
            <person name="Aliyu H."/>
            <person name="Gorte O."/>
            <person name="Ochsenreither K."/>
        </authorList>
    </citation>
    <scope>NUCLEOTIDE SEQUENCE [LARGE SCALE GENOMIC DNA]</scope>
    <source>
        <strain evidence="6 7">DSM 27194</strain>
    </source>
</reference>
<feature type="region of interest" description="Disordered" evidence="4">
    <location>
        <begin position="17"/>
        <end position="150"/>
    </location>
</feature>
<evidence type="ECO:0000259" key="5">
    <source>
        <dbReference type="SMART" id="SM00986"/>
    </source>
</evidence>
<dbReference type="GO" id="GO:0004844">
    <property type="term" value="F:uracil DNA N-glycosylase activity"/>
    <property type="evidence" value="ECO:0007669"/>
    <property type="project" value="TreeGrafter"/>
</dbReference>
<keyword evidence="7" id="KW-1185">Reference proteome</keyword>
<dbReference type="SMART" id="SM00986">
    <property type="entry name" value="UDG"/>
    <property type="match status" value="1"/>
</dbReference>
<sequence>MAGASSIAAQLAQYAYSPAKVKSEPSPARGAQRGVPESGPSTSARRLQNALASARASTGDVDVKMEPLEDEETPDPPPARRSARNSQQKRLRDSDASDFAPSDSDTPTRQSPYFSRTGEVRMDDDPETPSTPTRSRRRRDDGSLEDFGWKKPRRFASPSRYAHLPALSDALRPGLDIVFVGINPGTRSSKTGHFFAHPTNKFWKALHGGGLTPRLLTPEEDVTLPDEYNYGMTNLVSRTTAEQAELSGHEKRVAVAPLATKMALNRPRVVCFVGKMIWDVFAGVAKRSIPKVSAKNEPSPSPQLARVVEYTLDSGGAVSREQDEDALVKIEPGEAPAAPKRGKAKAKGKSTPKPKPKAPPFIFDAPQPLRLAVSGPEGYVYFWVVPNTSGLERTKLEQQVVYFDALRAFVETLKAGQVPEGEFVDVTAEGIERVVEAIREKGE</sequence>
<evidence type="ECO:0000256" key="2">
    <source>
        <dbReference type="ARBA" id="ARBA00022801"/>
    </source>
</evidence>
<evidence type="ECO:0000256" key="4">
    <source>
        <dbReference type="SAM" id="MobiDB-lite"/>
    </source>
</evidence>
<evidence type="ECO:0000313" key="7">
    <source>
        <dbReference type="Proteomes" id="UP000279236"/>
    </source>
</evidence>
<dbReference type="SUPFAM" id="SSF52141">
    <property type="entry name" value="Uracil-DNA glycosylase-like"/>
    <property type="match status" value="1"/>
</dbReference>
<dbReference type="OrthoDB" id="565731at2759"/>
<name>A0A427Y6G1_9TREE</name>
<comment type="caution">
    <text evidence="6">The sequence shown here is derived from an EMBL/GenBank/DDBJ whole genome shotgun (WGS) entry which is preliminary data.</text>
</comment>
<keyword evidence="3" id="KW-0234">DNA repair</keyword>
<evidence type="ECO:0000256" key="1">
    <source>
        <dbReference type="ARBA" id="ARBA00022763"/>
    </source>
</evidence>
<dbReference type="EMBL" id="RSCE01000002">
    <property type="protein sequence ID" value="RSH86678.1"/>
    <property type="molecule type" value="Genomic_DNA"/>
</dbReference>
<dbReference type="Proteomes" id="UP000279236">
    <property type="component" value="Unassembled WGS sequence"/>
</dbReference>
<feature type="compositionally biased region" description="Low complexity" evidence="4">
    <location>
        <begin position="97"/>
        <end position="108"/>
    </location>
</feature>
<feature type="compositionally biased region" description="Basic residues" evidence="4">
    <location>
        <begin position="340"/>
        <end position="356"/>
    </location>
</feature>
<dbReference type="STRING" id="105984.A0A427Y6G1"/>
<dbReference type="Gene3D" id="3.40.470.10">
    <property type="entry name" value="Uracil-DNA glycosylase-like domain"/>
    <property type="match status" value="1"/>
</dbReference>
<accession>A0A427Y6G1</accession>
<evidence type="ECO:0000256" key="3">
    <source>
        <dbReference type="ARBA" id="ARBA00023204"/>
    </source>
</evidence>
<gene>
    <name evidence="6" type="ORF">EHS24_004949</name>
</gene>
<dbReference type="PANTHER" id="PTHR12159">
    <property type="entry name" value="G/T AND G/U MISMATCH-SPECIFIC DNA GLYCOSYLASE"/>
    <property type="match status" value="1"/>
</dbReference>
<dbReference type="AlphaFoldDB" id="A0A427Y6G1"/>
<feature type="domain" description="Uracil-DNA glycosylase-like" evidence="5">
    <location>
        <begin position="168"/>
        <end position="313"/>
    </location>
</feature>
<keyword evidence="2" id="KW-0378">Hydrolase</keyword>
<feature type="region of interest" description="Disordered" evidence="4">
    <location>
        <begin position="330"/>
        <end position="361"/>
    </location>
</feature>